<dbReference type="GO" id="GO:0005739">
    <property type="term" value="C:mitochondrion"/>
    <property type="evidence" value="ECO:0007669"/>
    <property type="project" value="UniProtKB-SubCell"/>
</dbReference>
<keyword evidence="3" id="KW-0809">Transit peptide</keyword>
<feature type="transmembrane region" description="Helical" evidence="5">
    <location>
        <begin position="6"/>
        <end position="24"/>
    </location>
</feature>
<dbReference type="Pfam" id="PF15786">
    <property type="entry name" value="PET117"/>
    <property type="match status" value="1"/>
</dbReference>
<comment type="similarity">
    <text evidence="2">Belongs to the PET117 family.</text>
</comment>
<protein>
    <submittedName>
        <fullName evidence="6">ARAD1D27434p</fullName>
    </submittedName>
</protein>
<dbReference type="AlphaFoldDB" id="A0A060TAY7"/>
<dbReference type="EMBL" id="HG937694">
    <property type="protein sequence ID" value="CDP38118.1"/>
    <property type="molecule type" value="Genomic_DNA"/>
</dbReference>
<keyword evidence="4" id="KW-0496">Mitochondrion</keyword>
<dbReference type="PhylomeDB" id="A0A060TAY7"/>
<evidence type="ECO:0000256" key="1">
    <source>
        <dbReference type="ARBA" id="ARBA00004173"/>
    </source>
</evidence>
<keyword evidence="5" id="KW-0472">Membrane</keyword>
<evidence type="ECO:0000256" key="3">
    <source>
        <dbReference type="ARBA" id="ARBA00022946"/>
    </source>
</evidence>
<keyword evidence="5" id="KW-0812">Transmembrane</keyword>
<name>A0A060TAY7_BLAAD</name>
<evidence type="ECO:0000256" key="5">
    <source>
        <dbReference type="SAM" id="Phobius"/>
    </source>
</evidence>
<evidence type="ECO:0000256" key="4">
    <source>
        <dbReference type="ARBA" id="ARBA00023128"/>
    </source>
</evidence>
<reference evidence="6" key="2">
    <citation type="submission" date="2014-06" db="EMBL/GenBank/DDBJ databases">
        <title>The complete genome of Blastobotrys (Arxula) adeninivorans LS3 - a yeast of biotechnological interest.</title>
        <authorList>
            <person name="Kunze G."/>
            <person name="Gaillardin C."/>
            <person name="Czernicka M."/>
            <person name="Durrens P."/>
            <person name="Martin T."/>
            <person name="Boer E."/>
            <person name="Gabaldon T."/>
            <person name="Cruz J."/>
            <person name="Talla E."/>
            <person name="Marck C."/>
            <person name="Goffeau A."/>
            <person name="Barbe V."/>
            <person name="Baret P."/>
            <person name="Baronian K."/>
            <person name="Beier S."/>
            <person name="Bleykasten C."/>
            <person name="Bode R."/>
            <person name="Casaregola S."/>
            <person name="Despons L."/>
            <person name="Fairhead C."/>
            <person name="Giersberg M."/>
            <person name="Gierski P."/>
            <person name="Hahnel U."/>
            <person name="Hartmann A."/>
            <person name="Jankowska D."/>
            <person name="Jubin C."/>
            <person name="Jung P."/>
            <person name="Lafontaine I."/>
            <person name="Leh-Louis V."/>
            <person name="Lemaire M."/>
            <person name="Marcet-Houben M."/>
            <person name="Mascher M."/>
            <person name="Morel G."/>
            <person name="Richard G.-F."/>
            <person name="Riechen J."/>
            <person name="Sacerdot C."/>
            <person name="Sarkar A."/>
            <person name="Savel G."/>
            <person name="Schacherer J."/>
            <person name="Sherman D."/>
            <person name="Straub M.-L."/>
            <person name="Stein N."/>
            <person name="Thierry A."/>
            <person name="Trautwein-Schult A."/>
            <person name="Westhof E."/>
            <person name="Worch S."/>
            <person name="Dujon B."/>
            <person name="Souciet J.-L."/>
            <person name="Wincker P."/>
            <person name="Scholz U."/>
            <person name="Neuveglise N."/>
        </authorList>
    </citation>
    <scope>NUCLEOTIDE SEQUENCE</scope>
    <source>
        <strain evidence="6">LS3</strain>
    </source>
</reference>
<sequence>MSRAAKITFAVTCVASVFTVGYVYKLQKEEREALHLGPIRDRERVERKAAAKRAAELNETQKQRELEYELQKALREKYSQAQPVSEVKDN</sequence>
<dbReference type="InterPro" id="IPR031568">
    <property type="entry name" value="Pet117"/>
</dbReference>
<dbReference type="PANTHER" id="PTHR28163:SF1">
    <property type="entry name" value="PROTEIN PET117 HOMOLOG, MITOCHONDRIAL"/>
    <property type="match status" value="1"/>
</dbReference>
<evidence type="ECO:0000256" key="2">
    <source>
        <dbReference type="ARBA" id="ARBA00008197"/>
    </source>
</evidence>
<keyword evidence="5" id="KW-1133">Transmembrane helix</keyword>
<organism evidence="6">
    <name type="scientific">Blastobotrys adeninivorans</name>
    <name type="common">Yeast</name>
    <name type="synonym">Arxula adeninivorans</name>
    <dbReference type="NCBI Taxonomy" id="409370"/>
    <lineage>
        <taxon>Eukaryota</taxon>
        <taxon>Fungi</taxon>
        <taxon>Dikarya</taxon>
        <taxon>Ascomycota</taxon>
        <taxon>Saccharomycotina</taxon>
        <taxon>Dipodascomycetes</taxon>
        <taxon>Dipodascales</taxon>
        <taxon>Trichomonascaceae</taxon>
        <taxon>Blastobotrys</taxon>
    </lineage>
</organism>
<gene>
    <name evidence="6" type="ORF">GNLVRS02_ARAD1D27434g</name>
</gene>
<accession>A0A060TAY7</accession>
<evidence type="ECO:0000313" key="6">
    <source>
        <dbReference type="EMBL" id="CDP38118.1"/>
    </source>
</evidence>
<proteinExistence type="inferred from homology"/>
<comment type="subcellular location">
    <subcellularLocation>
        <location evidence="1">Mitochondrion</location>
    </subcellularLocation>
</comment>
<dbReference type="PANTHER" id="PTHR28163">
    <property type="entry name" value="PROTEIN PET117 HOMOLOG, MITOCHONDRIAL"/>
    <property type="match status" value="1"/>
</dbReference>
<reference evidence="6" key="1">
    <citation type="submission" date="2014-02" db="EMBL/GenBank/DDBJ databases">
        <authorList>
            <person name="Genoscope - CEA"/>
        </authorList>
    </citation>
    <scope>NUCLEOTIDE SEQUENCE</scope>
    <source>
        <strain evidence="6">LS3</strain>
    </source>
</reference>
<dbReference type="GO" id="GO:0033617">
    <property type="term" value="P:mitochondrial respiratory chain complex IV assembly"/>
    <property type="evidence" value="ECO:0007669"/>
    <property type="project" value="TreeGrafter"/>
</dbReference>